<accession>A0ABQ5YQU9</accession>
<comment type="caution">
    <text evidence="2">The sequence shown here is derived from an EMBL/GenBank/DDBJ whole genome shotgun (WGS) entry which is preliminary data.</text>
</comment>
<protein>
    <submittedName>
        <fullName evidence="2">Endonuclease/exonuclease/phosphatase</fullName>
    </submittedName>
</protein>
<evidence type="ECO:0000259" key="1">
    <source>
        <dbReference type="Pfam" id="PF03372"/>
    </source>
</evidence>
<evidence type="ECO:0000313" key="3">
    <source>
        <dbReference type="Proteomes" id="UP001156664"/>
    </source>
</evidence>
<name>A0ABQ5YQU9_9BURK</name>
<proteinExistence type="predicted"/>
<dbReference type="PANTHER" id="PTHR14859:SF1">
    <property type="entry name" value="PGAP2-INTERACTING PROTEIN"/>
    <property type="match status" value="1"/>
</dbReference>
<dbReference type="Proteomes" id="UP001156664">
    <property type="component" value="Unassembled WGS sequence"/>
</dbReference>
<dbReference type="RefSeq" id="WP_284280046.1">
    <property type="nucleotide sequence ID" value="NZ_BSOJ01000006.1"/>
</dbReference>
<dbReference type="InterPro" id="IPR005135">
    <property type="entry name" value="Endo/exonuclease/phosphatase"/>
</dbReference>
<sequence>MKLRIASYNIHKGVMGLKGLKRQSLTIHALRDQLHSLGADLVFLQEVQGRHDRHAGRFEHWPEDSQHDFLSKTPSAVDDLLGHSSQRYFSAYGMNAVYPHGHHGNALLSKHPIEWSRNEDVSDHRLEQRGLLHCRVNTPAGPVHTMVAHFGLFKRSRIRQASQLVQHVHAHVPPDAPLIIAGDFNDWQRIIGPELEAGIGVREVLPQGNGLLGRVFRHGSFPCRFPVFGLDRVFCRGFEASSAQVLSGPAWAGLSDHAPFVVDLTLGAGH</sequence>
<gene>
    <name evidence="2" type="ORF">GCM10007875_07340</name>
</gene>
<reference evidence="3" key="1">
    <citation type="journal article" date="2019" name="Int. J. Syst. Evol. Microbiol.">
        <title>The Global Catalogue of Microorganisms (GCM) 10K type strain sequencing project: providing services to taxonomists for standard genome sequencing and annotation.</title>
        <authorList>
            <consortium name="The Broad Institute Genomics Platform"/>
            <consortium name="The Broad Institute Genome Sequencing Center for Infectious Disease"/>
            <person name="Wu L."/>
            <person name="Ma J."/>
        </authorList>
    </citation>
    <scope>NUCLEOTIDE SEQUENCE [LARGE SCALE GENOMIC DNA]</scope>
    <source>
        <strain evidence="3">NBRC 105857</strain>
    </source>
</reference>
<keyword evidence="2" id="KW-0255">Endonuclease</keyword>
<dbReference type="SUPFAM" id="SSF56219">
    <property type="entry name" value="DNase I-like"/>
    <property type="match status" value="1"/>
</dbReference>
<organism evidence="2 3">
    <name type="scientific">Limnobacter litoralis</name>
    <dbReference type="NCBI Taxonomy" id="481366"/>
    <lineage>
        <taxon>Bacteria</taxon>
        <taxon>Pseudomonadati</taxon>
        <taxon>Pseudomonadota</taxon>
        <taxon>Betaproteobacteria</taxon>
        <taxon>Burkholderiales</taxon>
        <taxon>Burkholderiaceae</taxon>
        <taxon>Limnobacter</taxon>
    </lineage>
</organism>
<dbReference type="EMBL" id="BSOJ01000006">
    <property type="protein sequence ID" value="GLR25646.1"/>
    <property type="molecule type" value="Genomic_DNA"/>
</dbReference>
<evidence type="ECO:0000313" key="2">
    <source>
        <dbReference type="EMBL" id="GLR25646.1"/>
    </source>
</evidence>
<dbReference type="GO" id="GO:0004519">
    <property type="term" value="F:endonuclease activity"/>
    <property type="evidence" value="ECO:0007669"/>
    <property type="project" value="UniProtKB-KW"/>
</dbReference>
<keyword evidence="3" id="KW-1185">Reference proteome</keyword>
<dbReference type="Pfam" id="PF03372">
    <property type="entry name" value="Exo_endo_phos"/>
    <property type="match status" value="1"/>
</dbReference>
<dbReference type="InterPro" id="IPR051916">
    <property type="entry name" value="GPI-anchor_lipid_remodeler"/>
</dbReference>
<dbReference type="Gene3D" id="3.60.10.10">
    <property type="entry name" value="Endonuclease/exonuclease/phosphatase"/>
    <property type="match status" value="1"/>
</dbReference>
<keyword evidence="2" id="KW-0540">Nuclease</keyword>
<keyword evidence="2" id="KW-0378">Hydrolase</keyword>
<dbReference type="PANTHER" id="PTHR14859">
    <property type="entry name" value="CALCOFLUOR WHITE HYPERSENSITIVE PROTEIN PRECURSOR"/>
    <property type="match status" value="1"/>
</dbReference>
<feature type="domain" description="Endonuclease/exonuclease/phosphatase" evidence="1">
    <location>
        <begin position="6"/>
        <end position="257"/>
    </location>
</feature>
<dbReference type="InterPro" id="IPR036691">
    <property type="entry name" value="Endo/exonu/phosph_ase_sf"/>
</dbReference>